<keyword evidence="2" id="KW-1185">Reference proteome</keyword>
<comment type="caution">
    <text evidence="1">The sequence shown here is derived from an EMBL/GenBank/DDBJ whole genome shotgun (WGS) entry which is preliminary data.</text>
</comment>
<reference evidence="1 2" key="1">
    <citation type="submission" date="2014-03" db="EMBL/GenBank/DDBJ databases">
        <title>The draft genome sequence of Thalassospira mesophila JCM 18969.</title>
        <authorList>
            <person name="Lai Q."/>
            <person name="Shao Z."/>
        </authorList>
    </citation>
    <scope>NUCLEOTIDE SEQUENCE [LARGE SCALE GENOMIC DNA]</scope>
    <source>
        <strain evidence="1 2">JCM 18969</strain>
    </source>
</reference>
<organism evidence="1 2">
    <name type="scientific">Thalassospira mesophila</name>
    <dbReference type="NCBI Taxonomy" id="1293891"/>
    <lineage>
        <taxon>Bacteria</taxon>
        <taxon>Pseudomonadati</taxon>
        <taxon>Pseudomonadota</taxon>
        <taxon>Alphaproteobacteria</taxon>
        <taxon>Rhodospirillales</taxon>
        <taxon>Thalassospiraceae</taxon>
        <taxon>Thalassospira</taxon>
    </lineage>
</organism>
<protein>
    <submittedName>
        <fullName evidence="1">Uncharacterized protein</fullName>
    </submittedName>
</protein>
<accession>A0A1Y2KYJ9</accession>
<dbReference type="AlphaFoldDB" id="A0A1Y2KYJ9"/>
<gene>
    <name evidence="1" type="ORF">TMES_12390</name>
</gene>
<evidence type="ECO:0000313" key="1">
    <source>
        <dbReference type="EMBL" id="OSQ37802.1"/>
    </source>
</evidence>
<evidence type="ECO:0000313" key="2">
    <source>
        <dbReference type="Proteomes" id="UP000193391"/>
    </source>
</evidence>
<proteinExistence type="predicted"/>
<sequence>MVARSEPVFLDIVTNPFVDEIKICHQSRSHSPRYGTPLNDIISKFYVETKPKRLISFSIELFVTSFAMFRPKSQVKVLQQNLWRCFA</sequence>
<dbReference type="Proteomes" id="UP000193391">
    <property type="component" value="Unassembled WGS sequence"/>
</dbReference>
<name>A0A1Y2KYJ9_9PROT</name>
<dbReference type="EMBL" id="JFKA01000005">
    <property type="protein sequence ID" value="OSQ37802.1"/>
    <property type="molecule type" value="Genomic_DNA"/>
</dbReference>